<evidence type="ECO:0000313" key="12">
    <source>
        <dbReference type="Proteomes" id="UP000234331"/>
    </source>
</evidence>
<evidence type="ECO:0000256" key="1">
    <source>
        <dbReference type="ARBA" id="ARBA00004127"/>
    </source>
</evidence>
<evidence type="ECO:0000256" key="7">
    <source>
        <dbReference type="PIRNR" id="PIRNR006404"/>
    </source>
</evidence>
<keyword evidence="7" id="KW-0472">Membrane</keyword>
<feature type="binding site" evidence="9">
    <location>
        <position position="91"/>
    </location>
    <ligand>
        <name>Zn(2+)</name>
        <dbReference type="ChEBI" id="CHEBI:29105"/>
        <note>catalytic</note>
    </ligand>
</feature>
<comment type="cofactor">
    <cofactor evidence="7 9">
        <name>Zn(2+)</name>
        <dbReference type="ChEBI" id="CHEBI:29105"/>
    </cofactor>
    <text evidence="7 9">Binds 1 zinc ion per subunit.</text>
</comment>
<feature type="transmembrane region" description="Helical" evidence="7">
    <location>
        <begin position="40"/>
        <end position="61"/>
    </location>
</feature>
<protein>
    <recommendedName>
        <fullName evidence="7">Zinc metalloprotease</fullName>
    </recommendedName>
</protein>
<evidence type="ECO:0000256" key="4">
    <source>
        <dbReference type="ARBA" id="ARBA00022801"/>
    </source>
</evidence>
<name>A0A2I2KPD4_9ACTN</name>
<comment type="subcellular location">
    <subcellularLocation>
        <location evidence="7">Cell membrane</location>
        <topology evidence="7">Multi-pass membrane protein</topology>
    </subcellularLocation>
    <subcellularLocation>
        <location evidence="1">Endomembrane system</location>
        <topology evidence="1">Multi-pass membrane protein</topology>
    </subcellularLocation>
</comment>
<keyword evidence="12" id="KW-1185">Reference proteome</keyword>
<keyword evidence="7" id="KW-1133">Transmembrane helix</keyword>
<evidence type="ECO:0000256" key="10">
    <source>
        <dbReference type="SAM" id="MobiDB-lite"/>
    </source>
</evidence>
<dbReference type="GO" id="GO:0046872">
    <property type="term" value="F:metal ion binding"/>
    <property type="evidence" value="ECO:0007669"/>
    <property type="project" value="UniProtKB-UniRule"/>
</dbReference>
<evidence type="ECO:0000256" key="3">
    <source>
        <dbReference type="ARBA" id="ARBA00022670"/>
    </source>
</evidence>
<dbReference type="AlphaFoldDB" id="A0A2I2KPD4"/>
<dbReference type="GO" id="GO:0012505">
    <property type="term" value="C:endomembrane system"/>
    <property type="evidence" value="ECO:0007669"/>
    <property type="project" value="UniProtKB-SubCell"/>
</dbReference>
<evidence type="ECO:0000256" key="5">
    <source>
        <dbReference type="ARBA" id="ARBA00022833"/>
    </source>
</evidence>
<keyword evidence="7 9" id="KW-0479">Metal-binding</keyword>
<organism evidence="11 12">
    <name type="scientific">Frankia canadensis</name>
    <dbReference type="NCBI Taxonomy" id="1836972"/>
    <lineage>
        <taxon>Bacteria</taxon>
        <taxon>Bacillati</taxon>
        <taxon>Actinomycetota</taxon>
        <taxon>Actinomycetes</taxon>
        <taxon>Frankiales</taxon>
        <taxon>Frankiaceae</taxon>
        <taxon>Frankia</taxon>
    </lineage>
</organism>
<sequence>MTDQRGSVGSDAQGGPGGVARHPEDRSSGVMVGRVRGVPIYVSPLALIFAVLVAYLMSGSIRDRLPTASDGQVLAIAAVISVGFLASLLAHELGHCLVALRLGHVVHSVTLHGFAGFTAYEPEPRSAGRMFLIAFAGPAVNGVLAGAGELVLLAVGADTHVGVAVRDLAYINLALFVFNLAPGLPLDGGGVVVAGVWALTKDKLRGLRAGAYGGFLVAAGLLVWGTTVAGSGFGLFYTYALAGFLAFAAFQSLRAAQLRGRLPGLSAGRLVRRTLPVEGAVPLAEALRRAQEVGATSVAVIDRDGSPIKIMNGSAVDALPEHRRPWMTVDEVSRAIGPGMVLDADLEGEDLLAAVQRVPASEYLVTQHGRPVGVLVMVDLVARLDPAAAARMVAHR</sequence>
<feature type="binding site" evidence="9">
    <location>
        <position position="95"/>
    </location>
    <ligand>
        <name>Zn(2+)</name>
        <dbReference type="ChEBI" id="CHEBI:29105"/>
        <note>catalytic</note>
    </ligand>
</feature>
<feature type="transmembrane region" description="Helical" evidence="7">
    <location>
        <begin position="132"/>
        <end position="157"/>
    </location>
</feature>
<keyword evidence="6 7" id="KW-0482">Metalloprotease</keyword>
<keyword evidence="7" id="KW-1003">Cell membrane</keyword>
<evidence type="ECO:0000256" key="9">
    <source>
        <dbReference type="PIRSR" id="PIRSR006404-2"/>
    </source>
</evidence>
<dbReference type="Proteomes" id="UP000234331">
    <property type="component" value="Unassembled WGS sequence"/>
</dbReference>
<feature type="active site" evidence="8">
    <location>
        <position position="92"/>
    </location>
</feature>
<accession>A0A2I2KPD4</accession>
<dbReference type="OrthoDB" id="9781963at2"/>
<gene>
    <name evidence="11" type="ORF">FRACA_1930003</name>
</gene>
<comment type="similarity">
    <text evidence="2 7">Belongs to the peptidase M50B family.</text>
</comment>
<evidence type="ECO:0000313" key="11">
    <source>
        <dbReference type="EMBL" id="SNQ47528.1"/>
    </source>
</evidence>
<dbReference type="RefSeq" id="WP_101831359.1">
    <property type="nucleotide sequence ID" value="NZ_FZMO01000105.1"/>
</dbReference>
<evidence type="ECO:0000256" key="8">
    <source>
        <dbReference type="PIRSR" id="PIRSR006404-1"/>
    </source>
</evidence>
<dbReference type="EMBL" id="FZMO01000105">
    <property type="protein sequence ID" value="SNQ47528.1"/>
    <property type="molecule type" value="Genomic_DNA"/>
</dbReference>
<reference evidence="11 12" key="1">
    <citation type="submission" date="2017-06" db="EMBL/GenBank/DDBJ databases">
        <authorList>
            <person name="Kim H.J."/>
            <person name="Triplett B.A."/>
        </authorList>
    </citation>
    <scope>NUCLEOTIDE SEQUENCE [LARGE SCALE GENOMIC DNA]</scope>
    <source>
        <strain evidence="11">FRACA_ARgP5</strain>
    </source>
</reference>
<feature type="transmembrane region" description="Helical" evidence="7">
    <location>
        <begin position="211"/>
        <end position="230"/>
    </location>
</feature>
<feature type="transmembrane region" description="Helical" evidence="7">
    <location>
        <begin position="236"/>
        <end position="253"/>
    </location>
</feature>
<dbReference type="PANTHER" id="PTHR39188:SF3">
    <property type="entry name" value="STAGE IV SPORULATION PROTEIN FB"/>
    <property type="match status" value="1"/>
</dbReference>
<dbReference type="GO" id="GO:0006508">
    <property type="term" value="P:proteolysis"/>
    <property type="evidence" value="ECO:0007669"/>
    <property type="project" value="UniProtKB-KW"/>
</dbReference>
<proteinExistence type="inferred from homology"/>
<dbReference type="InterPro" id="IPR016483">
    <property type="entry name" value="UCP006404_Pept_M50_CBS"/>
</dbReference>
<keyword evidence="3 7" id="KW-0645">Protease</keyword>
<feature type="transmembrane region" description="Helical" evidence="7">
    <location>
        <begin position="169"/>
        <end position="199"/>
    </location>
</feature>
<dbReference type="PANTHER" id="PTHR39188">
    <property type="entry name" value="MEMBRANE-ASSOCIATED ZINC METALLOPROTEASE M50B"/>
    <property type="match status" value="1"/>
</dbReference>
<evidence type="ECO:0000256" key="6">
    <source>
        <dbReference type="ARBA" id="ARBA00023049"/>
    </source>
</evidence>
<dbReference type="GO" id="GO:0005886">
    <property type="term" value="C:plasma membrane"/>
    <property type="evidence" value="ECO:0007669"/>
    <property type="project" value="UniProtKB-SubCell"/>
</dbReference>
<feature type="binding site" evidence="9">
    <location>
        <position position="187"/>
    </location>
    <ligand>
        <name>Zn(2+)</name>
        <dbReference type="ChEBI" id="CHEBI:29105"/>
        <note>catalytic</note>
    </ligand>
</feature>
<evidence type="ECO:0000256" key="2">
    <source>
        <dbReference type="ARBA" id="ARBA00007931"/>
    </source>
</evidence>
<keyword evidence="5 7" id="KW-0862">Zinc</keyword>
<dbReference type="PIRSF" id="PIRSF006404">
    <property type="entry name" value="UCP006404_Pept_M50_CBS"/>
    <property type="match status" value="1"/>
</dbReference>
<dbReference type="GO" id="GO:0008237">
    <property type="term" value="F:metallopeptidase activity"/>
    <property type="evidence" value="ECO:0007669"/>
    <property type="project" value="UniProtKB-UniRule"/>
</dbReference>
<keyword evidence="7" id="KW-0812">Transmembrane</keyword>
<feature type="region of interest" description="Disordered" evidence="10">
    <location>
        <begin position="1"/>
        <end position="26"/>
    </location>
</feature>
<feature type="transmembrane region" description="Helical" evidence="7">
    <location>
        <begin position="73"/>
        <end position="90"/>
    </location>
</feature>
<keyword evidence="4 7" id="KW-0378">Hydrolase</keyword>